<dbReference type="PROSITE" id="PS51257">
    <property type="entry name" value="PROKAR_LIPOPROTEIN"/>
    <property type="match status" value="1"/>
</dbReference>
<dbReference type="AlphaFoldDB" id="A0A238U5L3"/>
<dbReference type="Pfam" id="PF12988">
    <property type="entry name" value="TraQ_transposon"/>
    <property type="match status" value="1"/>
</dbReference>
<protein>
    <submittedName>
        <fullName evidence="1">Conjugative transposon protein TraQ</fullName>
    </submittedName>
</protein>
<dbReference type="KEGG" id="tje:TJEJU_0649"/>
<organism evidence="1 2">
    <name type="scientific">Tenacibaculum jejuense</name>
    <dbReference type="NCBI Taxonomy" id="584609"/>
    <lineage>
        <taxon>Bacteria</taxon>
        <taxon>Pseudomonadati</taxon>
        <taxon>Bacteroidota</taxon>
        <taxon>Flavobacteriia</taxon>
        <taxon>Flavobacteriales</taxon>
        <taxon>Flavobacteriaceae</taxon>
        <taxon>Tenacibaculum</taxon>
    </lineage>
</organism>
<dbReference type="Proteomes" id="UP000215214">
    <property type="component" value="Chromosome TJEJU"/>
</dbReference>
<dbReference type="InterPro" id="IPR024355">
    <property type="entry name" value="TraQ_bacteroidetes"/>
</dbReference>
<reference evidence="1 2" key="1">
    <citation type="submission" date="2017-07" db="EMBL/GenBank/DDBJ databases">
        <authorList>
            <person name="Sun Z.S."/>
            <person name="Albrecht U."/>
            <person name="Echele G."/>
            <person name="Lee C.C."/>
        </authorList>
    </citation>
    <scope>NUCLEOTIDE SEQUENCE [LARGE SCALE GENOMIC DNA]</scope>
    <source>
        <strain evidence="2">type strain: KCTC 22618</strain>
    </source>
</reference>
<accession>A0A238U5L3</accession>
<evidence type="ECO:0000313" key="2">
    <source>
        <dbReference type="Proteomes" id="UP000215214"/>
    </source>
</evidence>
<dbReference type="RefSeq" id="WP_095069375.1">
    <property type="nucleotide sequence ID" value="NZ_LT899436.1"/>
</dbReference>
<name>A0A238U5L3_9FLAO</name>
<dbReference type="OrthoDB" id="669114at2"/>
<dbReference type="Gene3D" id="2.60.40.2410">
    <property type="entry name" value="Uncharacterised protein PF12988, DUF3872"/>
    <property type="match status" value="1"/>
</dbReference>
<sequence>MKIISVLGLVIFIISSILATACSKEELDIQKAYSYQLTHLPIPEEIVKNETVEIRCTLDKQGDYKDAIFKIRFFQNEGKGWLFLEDKPLETPNDLYPLNKDTFRLYYTANSTENHQFDVYIEDNFGQSEKVSFEFRTQIQTDD</sequence>
<dbReference type="EMBL" id="LT899436">
    <property type="protein sequence ID" value="SNR14427.1"/>
    <property type="molecule type" value="Genomic_DNA"/>
</dbReference>
<evidence type="ECO:0000313" key="1">
    <source>
        <dbReference type="EMBL" id="SNR14427.1"/>
    </source>
</evidence>
<dbReference type="InterPro" id="IPR038707">
    <property type="entry name" value="TraQ_sf"/>
</dbReference>
<proteinExistence type="predicted"/>
<keyword evidence="2" id="KW-1185">Reference proteome</keyword>
<gene>
    <name evidence="1" type="primary">traQ</name>
    <name evidence="1" type="ORF">TJEJU_0649</name>
</gene>